<gene>
    <name evidence="2" type="ORF">C7A10_31050</name>
</gene>
<evidence type="ECO:0008006" key="4">
    <source>
        <dbReference type="Google" id="ProtNLM"/>
    </source>
</evidence>
<reference evidence="2 3" key="1">
    <citation type="submission" date="2018-03" db="EMBL/GenBank/DDBJ databases">
        <title>Blue discolouration in mozzarella cheese caused by Pseudomonas fluorescens.</title>
        <authorList>
            <person name="Chiesa F."/>
            <person name="Dalmasso A."/>
            <person name="Lomonaco S."/>
        </authorList>
    </citation>
    <scope>NUCLEOTIDE SEQUENCE [LARGE SCALE GENOMIC DNA]</scope>
    <source>
        <strain evidence="2 3">11293</strain>
    </source>
</reference>
<dbReference type="AlphaFoldDB" id="A0A2T0HJX1"/>
<accession>A0A2T0HJX1</accession>
<feature type="compositionally biased region" description="Polar residues" evidence="1">
    <location>
        <begin position="373"/>
        <end position="386"/>
    </location>
</feature>
<feature type="region of interest" description="Disordered" evidence="1">
    <location>
        <begin position="360"/>
        <end position="389"/>
    </location>
</feature>
<name>A0A2T0HJX1_PSEFL</name>
<protein>
    <recommendedName>
        <fullName evidence="4">TnsE C-terminal domain-containing protein</fullName>
    </recommendedName>
</protein>
<proteinExistence type="predicted"/>
<organism evidence="2 3">
    <name type="scientific">Pseudomonas fluorescens</name>
    <dbReference type="NCBI Taxonomy" id="294"/>
    <lineage>
        <taxon>Bacteria</taxon>
        <taxon>Pseudomonadati</taxon>
        <taxon>Pseudomonadota</taxon>
        <taxon>Gammaproteobacteria</taxon>
        <taxon>Pseudomonadales</taxon>
        <taxon>Pseudomonadaceae</taxon>
        <taxon>Pseudomonas</taxon>
    </lineage>
</organism>
<evidence type="ECO:0000313" key="2">
    <source>
        <dbReference type="EMBL" id="PRW83327.1"/>
    </source>
</evidence>
<comment type="caution">
    <text evidence="2">The sequence shown here is derived from an EMBL/GenBank/DDBJ whole genome shotgun (WGS) entry which is preliminary data.</text>
</comment>
<sequence>MAGQLQRIDLSYSSANLRHPDSLVERLQGDQLVWWYGPIQQGKRTRSVPLAKIHFRQLFNDEPGPRTSAIVPLSSLPHYRKGTIWRNGKCISDTNLASPVQIFDVDFNESGWSLTSRADLLKQDRANVFHHDEYPLKYRQDLSRLIDFKLGGDKNLLIPCTEYFVRAYAKNMEVCRALATLRWSDVNFAFFDDVRRDEHRWLVRPSRKMRNYDAVFLAHLLYDDYTAFRIKHVNAQFTSQDPSKQIFMEATPWFRGKSQLQCRGRWINDGKTFLCLNLVGSSQPTGQEIEWQRKNFDSSEGEDGGRIVLPRPVRTAEAEQFLNEHSHAEPDNHSETVIVKTPPFKVLGEKRKVKKIKEVIKADRGRLGPRPSEANSHSSGEETGSGKNIGKLEHVADADVELETHGFLNDIWNAFRSIMADNPDRVTKVNWYTPTKFRDQGPPRAILLRPTTDWEPEEKSALGWVYLDRKTGKCRGLMVLRIQIDGKNYFCFEVQPINPNKAEYSGVLMKSHVQSPEEFEDFVKEICSRVRYVVGRFKHMYRSFPPNAKIFKHHQRDAKVLYRSRLINVLREMGVTLE</sequence>
<evidence type="ECO:0000256" key="1">
    <source>
        <dbReference type="SAM" id="MobiDB-lite"/>
    </source>
</evidence>
<evidence type="ECO:0000313" key="3">
    <source>
        <dbReference type="Proteomes" id="UP000239731"/>
    </source>
</evidence>
<dbReference type="Proteomes" id="UP000239731">
    <property type="component" value="Unassembled WGS sequence"/>
</dbReference>
<dbReference type="EMBL" id="PVUH01000043">
    <property type="protein sequence ID" value="PRW83327.1"/>
    <property type="molecule type" value="Genomic_DNA"/>
</dbReference>